<dbReference type="Gene3D" id="3.30.565.10">
    <property type="entry name" value="Histidine kinase-like ATPase, C-terminal domain"/>
    <property type="match status" value="1"/>
</dbReference>
<evidence type="ECO:0000256" key="1">
    <source>
        <dbReference type="ARBA" id="ARBA00000085"/>
    </source>
</evidence>
<feature type="domain" description="Signal transduction histidine kinase subgroup 3 dimerisation and phosphoacceptor" evidence="11">
    <location>
        <begin position="177"/>
        <end position="242"/>
    </location>
</feature>
<comment type="catalytic activity">
    <reaction evidence="1">
        <text>ATP + protein L-histidine = ADP + protein N-phospho-L-histidine.</text>
        <dbReference type="EC" id="2.7.13.3"/>
    </reaction>
</comment>
<dbReference type="GO" id="GO:0046983">
    <property type="term" value="F:protein dimerization activity"/>
    <property type="evidence" value="ECO:0007669"/>
    <property type="project" value="InterPro"/>
</dbReference>
<evidence type="ECO:0000313" key="13">
    <source>
        <dbReference type="Proteomes" id="UP000188929"/>
    </source>
</evidence>
<proteinExistence type="predicted"/>
<dbReference type="EC" id="2.7.13.3" evidence="2"/>
<dbReference type="EMBL" id="MOMC01000037">
    <property type="protein sequence ID" value="ONH28846.1"/>
    <property type="molecule type" value="Genomic_DNA"/>
</dbReference>
<evidence type="ECO:0000256" key="7">
    <source>
        <dbReference type="ARBA" id="ARBA00022840"/>
    </source>
</evidence>
<keyword evidence="4" id="KW-0808">Transferase</keyword>
<keyword evidence="13" id="KW-1185">Reference proteome</keyword>
<keyword evidence="8" id="KW-0902">Two-component regulatory system</keyword>
<feature type="transmembrane region" description="Helical" evidence="10">
    <location>
        <begin position="39"/>
        <end position="57"/>
    </location>
</feature>
<evidence type="ECO:0000313" key="12">
    <source>
        <dbReference type="EMBL" id="ONH28846.1"/>
    </source>
</evidence>
<evidence type="ECO:0000256" key="6">
    <source>
        <dbReference type="ARBA" id="ARBA00022777"/>
    </source>
</evidence>
<dbReference type="GO" id="GO:0005524">
    <property type="term" value="F:ATP binding"/>
    <property type="evidence" value="ECO:0007669"/>
    <property type="project" value="UniProtKB-KW"/>
</dbReference>
<dbReference type="OrthoDB" id="227596at2"/>
<dbReference type="InterPro" id="IPR036890">
    <property type="entry name" value="HATPase_C_sf"/>
</dbReference>
<evidence type="ECO:0000256" key="3">
    <source>
        <dbReference type="ARBA" id="ARBA00022553"/>
    </source>
</evidence>
<dbReference type="STRING" id="1834516.BL253_18610"/>
<keyword evidence="10" id="KW-0812">Transmembrane</keyword>
<keyword evidence="5" id="KW-0547">Nucleotide-binding</keyword>
<keyword evidence="9" id="KW-0175">Coiled coil</keyword>
<feature type="transmembrane region" description="Helical" evidence="10">
    <location>
        <begin position="12"/>
        <end position="33"/>
    </location>
</feature>
<name>A0A1V2IB21_9ACTN</name>
<dbReference type="AlphaFoldDB" id="A0A1V2IB21"/>
<dbReference type="InterPro" id="IPR011712">
    <property type="entry name" value="Sig_transdc_His_kin_sub3_dim/P"/>
</dbReference>
<evidence type="ECO:0000256" key="10">
    <source>
        <dbReference type="SAM" id="Phobius"/>
    </source>
</evidence>
<keyword evidence="7" id="KW-0067">ATP-binding</keyword>
<evidence type="ECO:0000256" key="9">
    <source>
        <dbReference type="SAM" id="Coils"/>
    </source>
</evidence>
<keyword evidence="3" id="KW-0597">Phosphoprotein</keyword>
<evidence type="ECO:0000256" key="4">
    <source>
        <dbReference type="ARBA" id="ARBA00022679"/>
    </source>
</evidence>
<protein>
    <recommendedName>
        <fullName evidence="2">histidine kinase</fullName>
        <ecNumber evidence="2">2.7.13.3</ecNumber>
    </recommendedName>
</protein>
<gene>
    <name evidence="12" type="ORF">BL253_18610</name>
</gene>
<evidence type="ECO:0000259" key="11">
    <source>
        <dbReference type="Pfam" id="PF07730"/>
    </source>
</evidence>
<evidence type="ECO:0000256" key="8">
    <source>
        <dbReference type="ARBA" id="ARBA00023012"/>
    </source>
</evidence>
<dbReference type="Proteomes" id="UP000188929">
    <property type="component" value="Unassembled WGS sequence"/>
</dbReference>
<feature type="transmembrane region" description="Helical" evidence="10">
    <location>
        <begin position="97"/>
        <end position="117"/>
    </location>
</feature>
<dbReference type="PANTHER" id="PTHR24421:SF10">
    <property type="entry name" value="NITRATE_NITRITE SENSOR PROTEIN NARQ"/>
    <property type="match status" value="1"/>
</dbReference>
<keyword evidence="6" id="KW-0418">Kinase</keyword>
<keyword evidence="10" id="KW-1133">Transmembrane helix</keyword>
<evidence type="ECO:0000256" key="2">
    <source>
        <dbReference type="ARBA" id="ARBA00012438"/>
    </source>
</evidence>
<comment type="caution">
    <text evidence="12">The sequence shown here is derived from an EMBL/GenBank/DDBJ whole genome shotgun (WGS) entry which is preliminary data.</text>
</comment>
<dbReference type="InterPro" id="IPR050482">
    <property type="entry name" value="Sensor_HK_TwoCompSys"/>
</dbReference>
<dbReference type="CDD" id="cd16917">
    <property type="entry name" value="HATPase_UhpB-NarQ-NarX-like"/>
    <property type="match status" value="1"/>
</dbReference>
<dbReference type="SUPFAM" id="SSF55874">
    <property type="entry name" value="ATPase domain of HSP90 chaperone/DNA topoisomerase II/histidine kinase"/>
    <property type="match status" value="1"/>
</dbReference>
<dbReference type="GO" id="GO:0016020">
    <property type="term" value="C:membrane"/>
    <property type="evidence" value="ECO:0007669"/>
    <property type="project" value="InterPro"/>
</dbReference>
<feature type="transmembrane region" description="Helical" evidence="10">
    <location>
        <begin position="64"/>
        <end position="91"/>
    </location>
</feature>
<feature type="coiled-coil region" evidence="9">
    <location>
        <begin position="145"/>
        <end position="179"/>
    </location>
</feature>
<dbReference type="GO" id="GO:0000155">
    <property type="term" value="F:phosphorelay sensor kinase activity"/>
    <property type="evidence" value="ECO:0007669"/>
    <property type="project" value="InterPro"/>
</dbReference>
<dbReference type="PANTHER" id="PTHR24421">
    <property type="entry name" value="NITRATE/NITRITE SENSOR PROTEIN NARX-RELATED"/>
    <property type="match status" value="1"/>
</dbReference>
<organism evidence="12 13">
    <name type="scientific">Pseudofrankia asymbiotica</name>
    <dbReference type="NCBI Taxonomy" id="1834516"/>
    <lineage>
        <taxon>Bacteria</taxon>
        <taxon>Bacillati</taxon>
        <taxon>Actinomycetota</taxon>
        <taxon>Actinomycetes</taxon>
        <taxon>Frankiales</taxon>
        <taxon>Frankiaceae</taxon>
        <taxon>Pseudofrankia</taxon>
    </lineage>
</organism>
<accession>A0A1V2IB21</accession>
<dbReference type="Pfam" id="PF07730">
    <property type="entry name" value="HisKA_3"/>
    <property type="match status" value="1"/>
</dbReference>
<evidence type="ECO:0000256" key="5">
    <source>
        <dbReference type="ARBA" id="ARBA00022741"/>
    </source>
</evidence>
<dbReference type="RefSeq" id="WP_076818434.1">
    <property type="nucleotide sequence ID" value="NZ_MOMC01000037.1"/>
</dbReference>
<reference evidence="13" key="1">
    <citation type="submission" date="2016-10" db="EMBL/GenBank/DDBJ databases">
        <title>Frankia sp. NRRL B-16386 Genome sequencing.</title>
        <authorList>
            <person name="Ghodhbane-Gtari F."/>
            <person name="Swanson E."/>
            <person name="Gueddou A."/>
            <person name="Hezbri K."/>
            <person name="Ktari K."/>
            <person name="Nouioui I."/>
            <person name="Morris K."/>
            <person name="Simpson S."/>
            <person name="Abebe-Akele F."/>
            <person name="Thomas K."/>
            <person name="Gtari M."/>
            <person name="Tisa L.S."/>
        </authorList>
    </citation>
    <scope>NUCLEOTIDE SEQUENCE [LARGE SCALE GENOMIC DNA]</scope>
    <source>
        <strain evidence="13">NRRL B-16386</strain>
    </source>
</reference>
<feature type="transmembrane region" description="Helical" evidence="10">
    <location>
        <begin position="124"/>
        <end position="144"/>
    </location>
</feature>
<sequence length="378" mass="39984">MDEETNGWRRRARSAAVVLAAFAGGLVLLYDVLQQGPAGGWRAVDVCAGALACLLLLGRHRYPLVVGLVLAVVAGVVAAAGVANMVALYFVARYRSLRVAIGVAVADVAAGWVFWLVYPGNQGVSLTLTVNIAIAAAVTAWGALIQSQHALLDAYRERAERAEEERNLREEHIRATERTRIAREMHDVVAHRISLVALHAGGLEVAPRHGEDDVRDAAALIRTSAVQALDELRSAIGVLREDEPRSLDQPGLDRLGDLVEEARAAGQEVALSMDPALASTGPASTVAAGRDVYRIVQEGLTNARKHAPGVPVRVSLARSGADVEVDVVNARTTGSLGVPGTSSGLIGLVERAALAGGTLSHGFSARGEFELRARLPWR</sequence>
<keyword evidence="10" id="KW-0472">Membrane</keyword>
<dbReference type="Gene3D" id="1.20.5.1930">
    <property type="match status" value="1"/>
</dbReference>